<dbReference type="InterPro" id="IPR000160">
    <property type="entry name" value="GGDEF_dom"/>
</dbReference>
<evidence type="ECO:0000256" key="4">
    <source>
        <dbReference type="ARBA" id="ARBA00022989"/>
    </source>
</evidence>
<dbReference type="Proteomes" id="UP000052268">
    <property type="component" value="Unassembled WGS sequence"/>
</dbReference>
<feature type="transmembrane region" description="Helical" evidence="6">
    <location>
        <begin position="47"/>
        <end position="64"/>
    </location>
</feature>
<sequence length="572" mass="60302">MASAVLCFVLSVAMIEYLSFEGNLASVWPANGVILAQLLARPRREWGRYLVAAFIAVAAAGAFTRGTLSAPVGFAVANVVEIALASWLLRGTIDSGGRLLHHHASVGRFVICAGIVAPGVGALLGAVIASFAFHLSIGVSLATKFSADALGLMIFTPFFFGLFHGDYRASIRAASRAERAQMLLLLVAVLAVSVSVFAQNRYPLLFLPMVPLMLVAFRLGWEGTSMGVMLVAVTGGVATCYGHGPVSLSAGDMAVKLAFLQFYLATVLMLMMPVAAALAARRDLIERLSESERSLVLLADRSAIVLLRFSVEGACTRVVGDVATLVGKNADRLLGAHIGELDPPLGEALFGAHLRAGTSDRPIIIEVERPGGIWIEATFRAERDEQGIMTGSAATLVDVTARKAREGELCRLAETDELTGLSNRAGFLRRFEAALADPPADGLSIALIDVDRFKSLNDELGHVAGDAALAEIGRRIAATLRATDLVARLGGDEFVVMLGTADPEVAQDICRRLVESVAAAPVALPLGGEAEARISCGLVHRTQGQGGIDLLNRADMALYAAKRGGRNQLIAA</sequence>
<evidence type="ECO:0000313" key="9">
    <source>
        <dbReference type="Proteomes" id="UP000052268"/>
    </source>
</evidence>
<dbReference type="PATRIC" id="fig|1114963.3.peg.1356"/>
<dbReference type="SUPFAM" id="SSF55785">
    <property type="entry name" value="PYP-like sensor domain (PAS domain)"/>
    <property type="match status" value="1"/>
</dbReference>
<feature type="transmembrane region" description="Helical" evidence="6">
    <location>
        <begin position="109"/>
        <end position="137"/>
    </location>
</feature>
<dbReference type="InterPro" id="IPR035965">
    <property type="entry name" value="PAS-like_dom_sf"/>
</dbReference>
<evidence type="ECO:0000256" key="2">
    <source>
        <dbReference type="ARBA" id="ARBA00022475"/>
    </source>
</evidence>
<dbReference type="NCBIfam" id="TIGR00254">
    <property type="entry name" value="GGDEF"/>
    <property type="match status" value="1"/>
</dbReference>
<feature type="transmembrane region" description="Helical" evidence="6">
    <location>
        <begin position="228"/>
        <end position="246"/>
    </location>
</feature>
<dbReference type="InterPro" id="IPR052155">
    <property type="entry name" value="Biofilm_reg_signaling"/>
</dbReference>
<dbReference type="SMART" id="SM00267">
    <property type="entry name" value="GGDEF"/>
    <property type="match status" value="1"/>
</dbReference>
<dbReference type="GO" id="GO:0005886">
    <property type="term" value="C:plasma membrane"/>
    <property type="evidence" value="ECO:0007669"/>
    <property type="project" value="UniProtKB-SubCell"/>
</dbReference>
<dbReference type="AlphaFoldDB" id="A0A0J7Y7Y1"/>
<evidence type="ECO:0000256" key="1">
    <source>
        <dbReference type="ARBA" id="ARBA00004651"/>
    </source>
</evidence>
<feature type="transmembrane region" description="Helical" evidence="6">
    <location>
        <begin position="258"/>
        <end position="280"/>
    </location>
</feature>
<feature type="transmembrane region" description="Helical" evidence="6">
    <location>
        <begin position="70"/>
        <end position="89"/>
    </location>
</feature>
<dbReference type="CDD" id="cd01949">
    <property type="entry name" value="GGDEF"/>
    <property type="match status" value="1"/>
</dbReference>
<feature type="transmembrane region" description="Helical" evidence="6">
    <location>
        <begin position="179"/>
        <end position="198"/>
    </location>
</feature>
<evidence type="ECO:0000256" key="3">
    <source>
        <dbReference type="ARBA" id="ARBA00022692"/>
    </source>
</evidence>
<organism evidence="8 9">
    <name type="scientific">Novosphingobium barchaimii LL02</name>
    <dbReference type="NCBI Taxonomy" id="1114963"/>
    <lineage>
        <taxon>Bacteria</taxon>
        <taxon>Pseudomonadati</taxon>
        <taxon>Pseudomonadota</taxon>
        <taxon>Alphaproteobacteria</taxon>
        <taxon>Sphingomonadales</taxon>
        <taxon>Sphingomonadaceae</taxon>
        <taxon>Novosphingobium</taxon>
    </lineage>
</organism>
<dbReference type="PANTHER" id="PTHR44757:SF2">
    <property type="entry name" value="BIOFILM ARCHITECTURE MAINTENANCE PROTEIN MBAA"/>
    <property type="match status" value="1"/>
</dbReference>
<dbReference type="Pfam" id="PF00990">
    <property type="entry name" value="GGDEF"/>
    <property type="match status" value="1"/>
</dbReference>
<evidence type="ECO:0000256" key="5">
    <source>
        <dbReference type="ARBA" id="ARBA00023136"/>
    </source>
</evidence>
<comment type="subcellular location">
    <subcellularLocation>
        <location evidence="1">Cell membrane</location>
        <topology evidence="1">Multi-pass membrane protein</topology>
    </subcellularLocation>
</comment>
<reference evidence="8 9" key="1">
    <citation type="journal article" date="2015" name="G3 (Bethesda)">
        <title>Insights into Ongoing Evolution of the Hexachlorocyclohexane Catabolic Pathway from Comparative Genomics of Ten Sphingomonadaceae Strains.</title>
        <authorList>
            <person name="Pearce S.L."/>
            <person name="Oakeshott J.G."/>
            <person name="Pandey G."/>
        </authorList>
    </citation>
    <scope>NUCLEOTIDE SEQUENCE [LARGE SCALE GENOMIC DNA]</scope>
    <source>
        <strain evidence="8 9">LL02</strain>
    </source>
</reference>
<dbReference type="Gene3D" id="3.30.450.20">
    <property type="entry name" value="PAS domain"/>
    <property type="match status" value="1"/>
</dbReference>
<protein>
    <submittedName>
        <fullName evidence="8">Diguanylate cyclase</fullName>
    </submittedName>
</protein>
<keyword evidence="4 6" id="KW-1133">Transmembrane helix</keyword>
<dbReference type="InterPro" id="IPR029787">
    <property type="entry name" value="Nucleotide_cyclase"/>
</dbReference>
<gene>
    <name evidence="8" type="ORF">V474_12260</name>
</gene>
<keyword evidence="3 6" id="KW-0812">Transmembrane</keyword>
<feature type="domain" description="GGDEF" evidence="7">
    <location>
        <begin position="441"/>
        <end position="572"/>
    </location>
</feature>
<feature type="transmembrane region" description="Helical" evidence="6">
    <location>
        <begin position="149"/>
        <end position="167"/>
    </location>
</feature>
<dbReference type="Pfam" id="PF05231">
    <property type="entry name" value="MASE1"/>
    <property type="match status" value="1"/>
</dbReference>
<dbReference type="SUPFAM" id="SSF55073">
    <property type="entry name" value="Nucleotide cyclase"/>
    <property type="match status" value="1"/>
</dbReference>
<name>A0A0J7Y7Y1_9SPHN</name>
<proteinExistence type="predicted"/>
<comment type="caution">
    <text evidence="8">The sequence shown here is derived from an EMBL/GenBank/DDBJ whole genome shotgun (WGS) entry which is preliminary data.</text>
</comment>
<dbReference type="InterPro" id="IPR043128">
    <property type="entry name" value="Rev_trsase/Diguanyl_cyclase"/>
</dbReference>
<keyword evidence="9" id="KW-1185">Reference proteome</keyword>
<keyword evidence="5 6" id="KW-0472">Membrane</keyword>
<evidence type="ECO:0000259" key="7">
    <source>
        <dbReference type="PROSITE" id="PS50887"/>
    </source>
</evidence>
<keyword evidence="2" id="KW-1003">Cell membrane</keyword>
<dbReference type="Gene3D" id="3.30.70.270">
    <property type="match status" value="1"/>
</dbReference>
<dbReference type="EMBL" id="JACU01000002">
    <property type="protein sequence ID" value="KMS59936.1"/>
    <property type="molecule type" value="Genomic_DNA"/>
</dbReference>
<evidence type="ECO:0000313" key="8">
    <source>
        <dbReference type="EMBL" id="KMS59936.1"/>
    </source>
</evidence>
<dbReference type="PANTHER" id="PTHR44757">
    <property type="entry name" value="DIGUANYLATE CYCLASE DGCP"/>
    <property type="match status" value="1"/>
</dbReference>
<evidence type="ECO:0000256" key="6">
    <source>
        <dbReference type="SAM" id="Phobius"/>
    </source>
</evidence>
<dbReference type="PROSITE" id="PS50887">
    <property type="entry name" value="GGDEF"/>
    <property type="match status" value="1"/>
</dbReference>
<accession>A0A0J7Y7Y1</accession>
<dbReference type="InterPro" id="IPR007895">
    <property type="entry name" value="MASE1"/>
</dbReference>